<dbReference type="SUPFAM" id="SSF50129">
    <property type="entry name" value="GroES-like"/>
    <property type="match status" value="1"/>
</dbReference>
<evidence type="ECO:0000256" key="1">
    <source>
        <dbReference type="ARBA" id="ARBA00001947"/>
    </source>
</evidence>
<dbReference type="FunFam" id="3.40.50.720:FF:000003">
    <property type="entry name" value="S-(hydroxymethyl)glutathione dehydrogenase"/>
    <property type="match status" value="1"/>
</dbReference>
<keyword evidence="6" id="KW-0520">NAD</keyword>
<feature type="domain" description="Alcohol dehydrogenase-like N-terminal" evidence="11">
    <location>
        <begin position="40"/>
        <end position="169"/>
    </location>
</feature>
<dbReference type="PROSITE" id="PS00059">
    <property type="entry name" value="ADH_ZINC"/>
    <property type="match status" value="1"/>
</dbReference>
<dbReference type="PANTHER" id="PTHR43880">
    <property type="entry name" value="ALCOHOL DEHYDROGENASE"/>
    <property type="match status" value="1"/>
</dbReference>
<keyword evidence="5" id="KW-0560">Oxidoreductase</keyword>
<feature type="domain" description="Alcohol dehydrogenase-like C-terminal" evidence="10">
    <location>
        <begin position="205"/>
        <end position="328"/>
    </location>
</feature>
<evidence type="ECO:0000256" key="5">
    <source>
        <dbReference type="ARBA" id="ARBA00023002"/>
    </source>
</evidence>
<feature type="chain" id="PRO_5041740596" evidence="9">
    <location>
        <begin position="27"/>
        <end position="376"/>
    </location>
</feature>
<dbReference type="FunFam" id="3.90.180.10:FF:000067">
    <property type="entry name" value="alcohol dehydrogenase 1-like isoform X1"/>
    <property type="match status" value="1"/>
</dbReference>
<feature type="signal peptide" evidence="9">
    <location>
        <begin position="1"/>
        <end position="26"/>
    </location>
</feature>
<comment type="caution">
    <text evidence="12">The sequence shown here is derived from an EMBL/GenBank/DDBJ whole genome shotgun (WGS) entry which is preliminary data.</text>
</comment>
<evidence type="ECO:0000256" key="9">
    <source>
        <dbReference type="SAM" id="SignalP"/>
    </source>
</evidence>
<dbReference type="Proteomes" id="UP001187471">
    <property type="component" value="Unassembled WGS sequence"/>
</dbReference>
<dbReference type="GO" id="GO:0005829">
    <property type="term" value="C:cytosol"/>
    <property type="evidence" value="ECO:0007669"/>
    <property type="project" value="TreeGrafter"/>
</dbReference>
<keyword evidence="9" id="KW-0732">Signal</keyword>
<gene>
    <name evidence="12" type="ORF">RJ640_028433</name>
</gene>
<evidence type="ECO:0000259" key="11">
    <source>
        <dbReference type="Pfam" id="PF08240"/>
    </source>
</evidence>
<dbReference type="GO" id="GO:0051903">
    <property type="term" value="F:S-(hydroxymethyl)glutathione dehydrogenase [NAD(P)+] activity"/>
    <property type="evidence" value="ECO:0007669"/>
    <property type="project" value="TreeGrafter"/>
</dbReference>
<name>A0AA88R196_9ASTE</name>
<proteinExistence type="inferred from homology"/>
<keyword evidence="3 8" id="KW-0479">Metal-binding</keyword>
<evidence type="ECO:0000256" key="4">
    <source>
        <dbReference type="ARBA" id="ARBA00022833"/>
    </source>
</evidence>
<dbReference type="GO" id="GO:0046294">
    <property type="term" value="P:formaldehyde catabolic process"/>
    <property type="evidence" value="ECO:0007669"/>
    <property type="project" value="TreeGrafter"/>
</dbReference>
<dbReference type="Pfam" id="PF08240">
    <property type="entry name" value="ADH_N"/>
    <property type="match status" value="1"/>
</dbReference>
<evidence type="ECO:0000256" key="3">
    <source>
        <dbReference type="ARBA" id="ARBA00022723"/>
    </source>
</evidence>
<evidence type="ECO:0000256" key="6">
    <source>
        <dbReference type="ARBA" id="ARBA00023027"/>
    </source>
</evidence>
<dbReference type="AlphaFoldDB" id="A0AA88R196"/>
<accession>A0AA88R196</accession>
<keyword evidence="4 8" id="KW-0862">Zinc</keyword>
<dbReference type="SUPFAM" id="SSF51735">
    <property type="entry name" value="NAD(P)-binding Rossmann-fold domains"/>
    <property type="match status" value="1"/>
</dbReference>
<dbReference type="PANTHER" id="PTHR43880:SF38">
    <property type="entry name" value="ALCOHOL DEHYDROGENASE-RELATED"/>
    <property type="match status" value="1"/>
</dbReference>
<comment type="subunit">
    <text evidence="2">Homodimer.</text>
</comment>
<evidence type="ECO:0000259" key="10">
    <source>
        <dbReference type="Pfam" id="PF00107"/>
    </source>
</evidence>
<dbReference type="InterPro" id="IPR036291">
    <property type="entry name" value="NAD(P)-bd_dom_sf"/>
</dbReference>
<evidence type="ECO:0000256" key="2">
    <source>
        <dbReference type="ARBA" id="ARBA00011738"/>
    </source>
</evidence>
<comment type="similarity">
    <text evidence="7">Belongs to the zinc-containing alcohol dehydrogenase family. Class-IV subfamily.</text>
</comment>
<protein>
    <submittedName>
        <fullName evidence="12">Uncharacterized protein</fullName>
    </submittedName>
</protein>
<evidence type="ECO:0000256" key="7">
    <source>
        <dbReference type="ARBA" id="ARBA00060764"/>
    </source>
</evidence>
<dbReference type="InterPro" id="IPR002328">
    <property type="entry name" value="ADH_Zn_CS"/>
</dbReference>
<comment type="cofactor">
    <cofactor evidence="1 8">
        <name>Zn(2+)</name>
        <dbReference type="ChEBI" id="CHEBI:29105"/>
    </cofactor>
</comment>
<organism evidence="12 13">
    <name type="scientific">Escallonia rubra</name>
    <dbReference type="NCBI Taxonomy" id="112253"/>
    <lineage>
        <taxon>Eukaryota</taxon>
        <taxon>Viridiplantae</taxon>
        <taxon>Streptophyta</taxon>
        <taxon>Embryophyta</taxon>
        <taxon>Tracheophyta</taxon>
        <taxon>Spermatophyta</taxon>
        <taxon>Magnoliopsida</taxon>
        <taxon>eudicotyledons</taxon>
        <taxon>Gunneridae</taxon>
        <taxon>Pentapetalae</taxon>
        <taxon>asterids</taxon>
        <taxon>campanulids</taxon>
        <taxon>Escalloniales</taxon>
        <taxon>Escalloniaceae</taxon>
        <taxon>Escallonia</taxon>
    </lineage>
</organism>
<dbReference type="InterPro" id="IPR013154">
    <property type="entry name" value="ADH-like_N"/>
</dbReference>
<dbReference type="Gene3D" id="3.40.50.720">
    <property type="entry name" value="NAD(P)-binding Rossmann-like Domain"/>
    <property type="match status" value="1"/>
</dbReference>
<evidence type="ECO:0000256" key="8">
    <source>
        <dbReference type="RuleBase" id="RU361277"/>
    </source>
</evidence>
<keyword evidence="13" id="KW-1185">Reference proteome</keyword>
<evidence type="ECO:0000313" key="12">
    <source>
        <dbReference type="EMBL" id="KAK2977228.1"/>
    </source>
</evidence>
<reference evidence="12" key="1">
    <citation type="submission" date="2022-12" db="EMBL/GenBank/DDBJ databases">
        <title>Draft genome assemblies for two species of Escallonia (Escalloniales).</title>
        <authorList>
            <person name="Chanderbali A."/>
            <person name="Dervinis C."/>
            <person name="Anghel I."/>
            <person name="Soltis D."/>
            <person name="Soltis P."/>
            <person name="Zapata F."/>
        </authorList>
    </citation>
    <scope>NUCLEOTIDE SEQUENCE</scope>
    <source>
        <strain evidence="12">UCBG92.1500</strain>
        <tissue evidence="12">Leaf</tissue>
    </source>
</reference>
<dbReference type="EMBL" id="JAVXUO010002001">
    <property type="protein sequence ID" value="KAK2977228.1"/>
    <property type="molecule type" value="Genomic_DNA"/>
</dbReference>
<dbReference type="Pfam" id="PF00107">
    <property type="entry name" value="ADH_zinc_N"/>
    <property type="match status" value="1"/>
</dbReference>
<sequence>MAAGNHITVHVAMAAVVCWEAGGGEAVKVEEIEVDPPKWGEVRIQMLFASLCHTDVLCCHGFPVPLFPRVLGHEGVGMVESVGEGVTEIREGDIVIPTYLGECRECENCRSEKTNQCQTYPLQAFTGLMQDDTSRMSIRGGGQKLYHFLSCSTWSEYTVVSTNYVVKVDPRVSDFPLSSFLSCGFSTGFGAAWKEAKVEKGSSVAVVEGARLHGAAKIIGIDVNDNKRMKGEAFGMTDFINPRKHSDQKSIPELIKELTGGSGVDYSFECTGVPALVNDALEATKVGIGKMIMLGAGTQKSVEIDFVSLLGGRTFKYSVFGGIKVQSDLPIIIRKCINKEIEKLDELLTYEVHLEDINRAFELLKEPDCIKVLIKF</sequence>
<dbReference type="CDD" id="cd08277">
    <property type="entry name" value="liver_alcohol_DH_like"/>
    <property type="match status" value="1"/>
</dbReference>
<dbReference type="InterPro" id="IPR011032">
    <property type="entry name" value="GroES-like_sf"/>
</dbReference>
<evidence type="ECO:0000313" key="13">
    <source>
        <dbReference type="Proteomes" id="UP001187471"/>
    </source>
</evidence>
<dbReference type="Gene3D" id="3.90.180.10">
    <property type="entry name" value="Medium-chain alcohol dehydrogenases, catalytic domain"/>
    <property type="match status" value="1"/>
</dbReference>
<dbReference type="GO" id="GO:0008270">
    <property type="term" value="F:zinc ion binding"/>
    <property type="evidence" value="ECO:0007669"/>
    <property type="project" value="InterPro"/>
</dbReference>
<dbReference type="InterPro" id="IPR013149">
    <property type="entry name" value="ADH-like_C"/>
</dbReference>